<accession>A0A133KQT9</accession>
<dbReference type="EMBL" id="LRPO01000022">
    <property type="protein sequence ID" value="KWZ81918.1"/>
    <property type="molecule type" value="Genomic_DNA"/>
</dbReference>
<organism evidence="2 3">
    <name type="scientific">Bifidobacterium bifidum</name>
    <dbReference type="NCBI Taxonomy" id="1681"/>
    <lineage>
        <taxon>Bacteria</taxon>
        <taxon>Bacillati</taxon>
        <taxon>Actinomycetota</taxon>
        <taxon>Actinomycetes</taxon>
        <taxon>Bifidobacteriales</taxon>
        <taxon>Bifidobacteriaceae</taxon>
        <taxon>Bifidobacterium</taxon>
    </lineage>
</organism>
<sequence length="91" mass="9606">MARPGRDMAERGTTMIGNAELAELLAATPRDGSQDFYVSAMAGLPMSRVSAIRRDSGLGLDPSSRTVLHASQHGEGPRRGHATRCGGKDGR</sequence>
<comment type="caution">
    <text evidence="2">The sequence shown here is derived from an EMBL/GenBank/DDBJ whole genome shotgun (WGS) entry which is preliminary data.</text>
</comment>
<name>A0A133KQT9_BIFBI</name>
<protein>
    <submittedName>
        <fullName evidence="2">Uncharacterized protein</fullName>
    </submittedName>
</protein>
<gene>
    <name evidence="2" type="ORF">HMPREF3196_00776</name>
</gene>
<dbReference type="PATRIC" id="fig|1681.53.peg.766"/>
<reference evidence="2 3" key="1">
    <citation type="submission" date="2016-01" db="EMBL/GenBank/DDBJ databases">
        <authorList>
            <person name="Oliw E.H."/>
        </authorList>
    </citation>
    <scope>NUCLEOTIDE SEQUENCE [LARGE SCALE GENOMIC DNA]</scope>
    <source>
        <strain evidence="2 3">MJR8628B</strain>
    </source>
</reference>
<dbReference type="AlphaFoldDB" id="A0A133KQT9"/>
<evidence type="ECO:0000313" key="2">
    <source>
        <dbReference type="EMBL" id="KWZ81918.1"/>
    </source>
</evidence>
<feature type="region of interest" description="Disordered" evidence="1">
    <location>
        <begin position="55"/>
        <end position="91"/>
    </location>
</feature>
<proteinExistence type="predicted"/>
<evidence type="ECO:0000256" key="1">
    <source>
        <dbReference type="SAM" id="MobiDB-lite"/>
    </source>
</evidence>
<dbReference type="Proteomes" id="UP000070092">
    <property type="component" value="Unassembled WGS sequence"/>
</dbReference>
<evidence type="ECO:0000313" key="3">
    <source>
        <dbReference type="Proteomes" id="UP000070092"/>
    </source>
</evidence>